<evidence type="ECO:0000313" key="5">
    <source>
        <dbReference type="Proteomes" id="UP000241848"/>
    </source>
</evidence>
<keyword evidence="2 3" id="KW-0663">Pyridoxal phosphate</keyword>
<dbReference type="GO" id="GO:0042802">
    <property type="term" value="F:identical protein binding"/>
    <property type="evidence" value="ECO:0007669"/>
    <property type="project" value="TreeGrafter"/>
</dbReference>
<dbReference type="PROSITE" id="PS00600">
    <property type="entry name" value="AA_TRANSFER_CLASS_3"/>
    <property type="match status" value="1"/>
</dbReference>
<dbReference type="Gene3D" id="3.90.1150.10">
    <property type="entry name" value="Aspartate Aminotransferase, domain 1"/>
    <property type="match status" value="1"/>
</dbReference>
<dbReference type="Proteomes" id="UP000241848">
    <property type="component" value="Unassembled WGS sequence"/>
</dbReference>
<dbReference type="InterPro" id="IPR015424">
    <property type="entry name" value="PyrdxlP-dep_Trfase"/>
</dbReference>
<dbReference type="PANTHER" id="PTHR11986:SF112">
    <property type="entry name" value="PUTRESCINE AMINOTRANSFERASE"/>
    <property type="match status" value="1"/>
</dbReference>
<dbReference type="EMBL" id="PXYV01000028">
    <property type="protein sequence ID" value="PSR21726.1"/>
    <property type="molecule type" value="Genomic_DNA"/>
</dbReference>
<dbReference type="InterPro" id="IPR005814">
    <property type="entry name" value="Aminotrans_3"/>
</dbReference>
<keyword evidence="4" id="KW-0808">Transferase</keyword>
<dbReference type="InterPro" id="IPR050103">
    <property type="entry name" value="Class-III_PLP-dep_AT"/>
</dbReference>
<dbReference type="FunFam" id="3.40.640.10:FF:000004">
    <property type="entry name" value="Acetylornithine aminotransferase"/>
    <property type="match status" value="1"/>
</dbReference>
<dbReference type="PIRSF" id="PIRSF000521">
    <property type="entry name" value="Transaminase_4ab_Lys_Orn"/>
    <property type="match status" value="1"/>
</dbReference>
<sequence length="412" mass="44487">MEDVLAGLQAFMNPSLARTYRFMGLDHAELTAHGAIVVDREGVEYIDCAGGYGVFVQGYRHPRILAAAHHQLDEMPLSSRVLVNPRTIELAARLAELTPGDLQYSFFCNSGTEAVEAALKIARGSTGRSRIISTVGAFHGKTFGALSVSGRDLYQKPFQPLLSDIVRVPYGNLEALQSVMSSDVAAVIVEPIQGEGGVIVPPDGYLQGVRALCDEYGSCMIADEVQTGIGRTGHLFAVDYEGVVPDLLCLAKALGGGVMPIGAVVGRPWAWKLFEENPLIHTSTFGGNPLACRVALEALAVTVEEDLPGRAQRLGQWLISELRSLSQRHADLIVEVRGRGLMIGVEFSNAGVAAMIMAELFARHVLAVYTLNNERVIRLVPPLVIDRPALEEVLVKLEQALEVVESVKVDLL</sequence>
<dbReference type="Pfam" id="PF00202">
    <property type="entry name" value="Aminotran_3"/>
    <property type="match status" value="1"/>
</dbReference>
<dbReference type="EC" id="2.6.1.82" evidence="4"/>
<gene>
    <name evidence="4" type="ORF">C7B45_09575</name>
</gene>
<dbReference type="GO" id="GO:0033094">
    <property type="term" value="F:putrescine--2-oxoglutarate transaminase activity"/>
    <property type="evidence" value="ECO:0007669"/>
    <property type="project" value="UniProtKB-EC"/>
</dbReference>
<comment type="similarity">
    <text evidence="3">Belongs to the class-III pyridoxal-phosphate-dependent aminotransferase family.</text>
</comment>
<comment type="cofactor">
    <cofactor evidence="1">
        <name>pyridoxal 5'-phosphate</name>
        <dbReference type="ChEBI" id="CHEBI:597326"/>
    </cofactor>
</comment>
<evidence type="ECO:0000313" key="4">
    <source>
        <dbReference type="EMBL" id="PSR21726.1"/>
    </source>
</evidence>
<dbReference type="Gene3D" id="3.40.640.10">
    <property type="entry name" value="Type I PLP-dependent aspartate aminotransferase-like (Major domain)"/>
    <property type="match status" value="1"/>
</dbReference>
<dbReference type="PANTHER" id="PTHR11986">
    <property type="entry name" value="AMINOTRANSFERASE CLASS III"/>
    <property type="match status" value="1"/>
</dbReference>
<reference evidence="4 5" key="1">
    <citation type="journal article" date="2014" name="BMC Genomics">
        <title>Comparison of environmental and isolate Sulfobacillus genomes reveals diverse carbon, sulfur, nitrogen, and hydrogen metabolisms.</title>
        <authorList>
            <person name="Justice N.B."/>
            <person name="Norman A."/>
            <person name="Brown C.T."/>
            <person name="Singh A."/>
            <person name="Thomas B.C."/>
            <person name="Banfield J.F."/>
        </authorList>
    </citation>
    <scope>NUCLEOTIDE SEQUENCE [LARGE SCALE GENOMIC DNA]</scope>
    <source>
        <strain evidence="4">AMDSBA3</strain>
    </source>
</reference>
<dbReference type="InterPro" id="IPR015422">
    <property type="entry name" value="PyrdxlP-dep_Trfase_small"/>
</dbReference>
<protein>
    <submittedName>
        <fullName evidence="4">Putrescine aminotransferase</fullName>
        <ecNumber evidence="4">2.6.1.82</ecNumber>
    </submittedName>
</protein>
<dbReference type="InterPro" id="IPR049704">
    <property type="entry name" value="Aminotrans_3_PPA_site"/>
</dbReference>
<dbReference type="AlphaFoldDB" id="A0A2T2WHM3"/>
<dbReference type="InterPro" id="IPR015421">
    <property type="entry name" value="PyrdxlP-dep_Trfase_major"/>
</dbReference>
<name>A0A2T2WHM3_9FIRM</name>
<keyword evidence="4" id="KW-0032">Aminotransferase</keyword>
<dbReference type="SUPFAM" id="SSF53383">
    <property type="entry name" value="PLP-dependent transferases"/>
    <property type="match status" value="1"/>
</dbReference>
<dbReference type="GO" id="GO:0030170">
    <property type="term" value="F:pyridoxal phosphate binding"/>
    <property type="evidence" value="ECO:0007669"/>
    <property type="project" value="InterPro"/>
</dbReference>
<evidence type="ECO:0000256" key="2">
    <source>
        <dbReference type="ARBA" id="ARBA00022898"/>
    </source>
</evidence>
<dbReference type="GO" id="GO:0009447">
    <property type="term" value="P:putrescine catabolic process"/>
    <property type="evidence" value="ECO:0007669"/>
    <property type="project" value="TreeGrafter"/>
</dbReference>
<evidence type="ECO:0000256" key="1">
    <source>
        <dbReference type="ARBA" id="ARBA00001933"/>
    </source>
</evidence>
<comment type="caution">
    <text evidence="4">The sequence shown here is derived from an EMBL/GenBank/DDBJ whole genome shotgun (WGS) entry which is preliminary data.</text>
</comment>
<dbReference type="CDD" id="cd00610">
    <property type="entry name" value="OAT_like"/>
    <property type="match status" value="1"/>
</dbReference>
<organism evidence="4 5">
    <name type="scientific">Sulfobacillus acidophilus</name>
    <dbReference type="NCBI Taxonomy" id="53633"/>
    <lineage>
        <taxon>Bacteria</taxon>
        <taxon>Bacillati</taxon>
        <taxon>Bacillota</taxon>
        <taxon>Clostridia</taxon>
        <taxon>Eubacteriales</taxon>
        <taxon>Clostridiales Family XVII. Incertae Sedis</taxon>
        <taxon>Sulfobacillus</taxon>
    </lineage>
</organism>
<evidence type="ECO:0000256" key="3">
    <source>
        <dbReference type="RuleBase" id="RU003560"/>
    </source>
</evidence>
<accession>A0A2T2WHM3</accession>
<proteinExistence type="inferred from homology"/>